<dbReference type="PROSITE" id="PS51354">
    <property type="entry name" value="GLUTAREDOXIN_2"/>
    <property type="match status" value="1"/>
</dbReference>
<dbReference type="PROSITE" id="PS50404">
    <property type="entry name" value="GST_NTER"/>
    <property type="match status" value="1"/>
</dbReference>
<proteinExistence type="predicted"/>
<feature type="domain" description="GST N-terminal" evidence="1">
    <location>
        <begin position="39"/>
        <end position="123"/>
    </location>
</feature>
<organism evidence="2 3">
    <name type="scientific">Thalassotalea profundi</name>
    <dbReference type="NCBI Taxonomy" id="2036687"/>
    <lineage>
        <taxon>Bacteria</taxon>
        <taxon>Pseudomonadati</taxon>
        <taxon>Pseudomonadota</taxon>
        <taxon>Gammaproteobacteria</taxon>
        <taxon>Alteromonadales</taxon>
        <taxon>Colwelliaceae</taxon>
        <taxon>Thalassotalea</taxon>
    </lineage>
</organism>
<dbReference type="Proteomes" id="UP000626370">
    <property type="component" value="Unassembled WGS sequence"/>
</dbReference>
<dbReference type="InterPro" id="IPR004045">
    <property type="entry name" value="Glutathione_S-Trfase_N"/>
</dbReference>
<sequence length="123" mass="14143">MFIIRWIIGRIILVLNFIFSPSSPKLTKAQQSALDEQLNHLSLYQLPACPFCVKVRRAMKRNGFNIELKNINQQSNYQDELIKYGGKRKVPCLRIANADGTDTWMYESSDIVAYLEQFSVKAA</sequence>
<dbReference type="EMBL" id="BNAH01000008">
    <property type="protein sequence ID" value="GHE92241.1"/>
    <property type="molecule type" value="Genomic_DNA"/>
</dbReference>
<dbReference type="CDD" id="cd00570">
    <property type="entry name" value="GST_N_family"/>
    <property type="match status" value="1"/>
</dbReference>
<comment type="caution">
    <text evidence="2">The sequence shown here is derived from an EMBL/GenBank/DDBJ whole genome shotgun (WGS) entry which is preliminary data.</text>
</comment>
<evidence type="ECO:0000313" key="2">
    <source>
        <dbReference type="EMBL" id="GHE92241.1"/>
    </source>
</evidence>
<dbReference type="SUPFAM" id="SSF52833">
    <property type="entry name" value="Thioredoxin-like"/>
    <property type="match status" value="1"/>
</dbReference>
<gene>
    <name evidence="2" type="ORF">GCM10011501_22220</name>
</gene>
<name>A0ABQ3IUE0_9GAMM</name>
<dbReference type="Gene3D" id="3.40.30.10">
    <property type="entry name" value="Glutaredoxin"/>
    <property type="match status" value="1"/>
</dbReference>
<dbReference type="InterPro" id="IPR002109">
    <property type="entry name" value="Glutaredoxin"/>
</dbReference>
<evidence type="ECO:0000313" key="3">
    <source>
        <dbReference type="Proteomes" id="UP000626370"/>
    </source>
</evidence>
<dbReference type="InterPro" id="IPR036249">
    <property type="entry name" value="Thioredoxin-like_sf"/>
</dbReference>
<keyword evidence="3" id="KW-1185">Reference proteome</keyword>
<dbReference type="RefSeq" id="WP_189378342.1">
    <property type="nucleotide sequence ID" value="NZ_BNAH01000008.1"/>
</dbReference>
<protein>
    <submittedName>
        <fullName evidence="2">Glutaredoxin</fullName>
    </submittedName>
</protein>
<accession>A0ABQ3IUE0</accession>
<evidence type="ECO:0000259" key="1">
    <source>
        <dbReference type="PROSITE" id="PS50404"/>
    </source>
</evidence>
<reference evidence="3" key="1">
    <citation type="journal article" date="2019" name="Int. J. Syst. Evol. Microbiol.">
        <title>The Global Catalogue of Microorganisms (GCM) 10K type strain sequencing project: providing services to taxonomists for standard genome sequencing and annotation.</title>
        <authorList>
            <consortium name="The Broad Institute Genomics Platform"/>
            <consortium name="The Broad Institute Genome Sequencing Center for Infectious Disease"/>
            <person name="Wu L."/>
            <person name="Ma J."/>
        </authorList>
    </citation>
    <scope>NUCLEOTIDE SEQUENCE [LARGE SCALE GENOMIC DNA]</scope>
    <source>
        <strain evidence="3">CGMCC 1.15922</strain>
    </source>
</reference>
<dbReference type="Pfam" id="PF00462">
    <property type="entry name" value="Glutaredoxin"/>
    <property type="match status" value="1"/>
</dbReference>